<accession>A0A235BNM1</accession>
<dbReference type="GO" id="GO:0035999">
    <property type="term" value="P:tetrahydrofolate interconversion"/>
    <property type="evidence" value="ECO:0007669"/>
    <property type="project" value="UniProtKB-UniPathway"/>
</dbReference>
<dbReference type="GO" id="GO:0005829">
    <property type="term" value="C:cytosol"/>
    <property type="evidence" value="ECO:0007669"/>
    <property type="project" value="TreeGrafter"/>
</dbReference>
<keyword evidence="8" id="KW-0862">Zinc</keyword>
<gene>
    <name evidence="10" type="ORF">CH333_10740</name>
</gene>
<dbReference type="InterPro" id="IPR003726">
    <property type="entry name" value="HCY_dom"/>
</dbReference>
<sequence>MPDFRERIREGVLIADGAMGTMLHSLGVPKGHCYDELNLSNPDIVKTIHRSYIEAGAELIETNTFGANRFILERYYDLGDKVMDINYRGAEIAREVVGESRFVAGAVGPLTRPYESMITLSKVERLKIFKEQILPLIDGGVDIIIFETMADIEELKDAISALREIDMDFPSIAQLSFMGDGKTLLGVDVVQAAKELVGVEVIGANCGSGPQGLYRAVKRMSYVTDAVLSVQPNAGYPGFVNGKFVYPATPEYFAGYARKFVNIGVTILGGCCGTTPEHIRYMKEAVLGMQPRPRKLVTVKIPRKTKREEVSISTPLKSKLTEKFVYTMEIDPPRGVKLDKEVAIAKLFKELGGDVINVADNPMAKLRMSPLPLAYYVKNEVGLDCILHFTCRDKNILALQSELLGAHALGIRNILALAGDPPSVGDYPFAVAVFEITAKELVEMIHSLNNGYDRLGNPLSGHTNLFVGIASPIKDVDPQKIWEKIDLGAGFIQTQPVFDIDLLRKFISFNFGIPVIAGLLPLHSMRQAEYLANEVPGMYIPEEIIERMRRGVSGTDIARELLSEIKKLCQGVCIMPGRRYELVRELMQQ</sequence>
<dbReference type="GO" id="GO:0004489">
    <property type="term" value="F:methylenetetrahydrofolate reductase [NAD(P)H] activity"/>
    <property type="evidence" value="ECO:0007669"/>
    <property type="project" value="InterPro"/>
</dbReference>
<feature type="binding site" evidence="8">
    <location>
        <position position="271"/>
    </location>
    <ligand>
        <name>Zn(2+)</name>
        <dbReference type="ChEBI" id="CHEBI:29105"/>
    </ligand>
</feature>
<keyword evidence="7" id="KW-0560">Oxidoreductase</keyword>
<evidence type="ECO:0000256" key="4">
    <source>
        <dbReference type="ARBA" id="ARBA00022630"/>
    </source>
</evidence>
<proteinExistence type="predicted"/>
<evidence type="ECO:0000313" key="11">
    <source>
        <dbReference type="Proteomes" id="UP000215215"/>
    </source>
</evidence>
<dbReference type="Proteomes" id="UP000215215">
    <property type="component" value="Unassembled WGS sequence"/>
</dbReference>
<dbReference type="GO" id="GO:0008705">
    <property type="term" value="F:methionine synthase activity"/>
    <property type="evidence" value="ECO:0007669"/>
    <property type="project" value="TreeGrafter"/>
</dbReference>
<dbReference type="InterPro" id="IPR029041">
    <property type="entry name" value="FAD-linked_oxidoreductase-like"/>
</dbReference>
<dbReference type="NCBIfam" id="NF006396">
    <property type="entry name" value="PRK08645.1"/>
    <property type="match status" value="1"/>
</dbReference>
<evidence type="ECO:0000256" key="5">
    <source>
        <dbReference type="ARBA" id="ARBA00022679"/>
    </source>
</evidence>
<dbReference type="CDD" id="cd00537">
    <property type="entry name" value="MTHFR"/>
    <property type="match status" value="1"/>
</dbReference>
<evidence type="ECO:0000256" key="2">
    <source>
        <dbReference type="ARBA" id="ARBA00004777"/>
    </source>
</evidence>
<comment type="cofactor">
    <cofactor evidence="8">
        <name>Zn(2+)</name>
        <dbReference type="ChEBI" id="CHEBI:29105"/>
    </cofactor>
</comment>
<dbReference type="PANTHER" id="PTHR45833">
    <property type="entry name" value="METHIONINE SYNTHASE"/>
    <property type="match status" value="1"/>
</dbReference>
<evidence type="ECO:0000256" key="6">
    <source>
        <dbReference type="ARBA" id="ARBA00022827"/>
    </source>
</evidence>
<dbReference type="GO" id="GO:0032259">
    <property type="term" value="P:methylation"/>
    <property type="evidence" value="ECO:0007669"/>
    <property type="project" value="UniProtKB-KW"/>
</dbReference>
<dbReference type="AlphaFoldDB" id="A0A235BNM1"/>
<reference evidence="10 11" key="1">
    <citation type="submission" date="2017-07" db="EMBL/GenBank/DDBJ databases">
        <title>Recovery of genomes from metagenomes via a dereplication, aggregation, and scoring strategy.</title>
        <authorList>
            <person name="Sieber C.M."/>
            <person name="Probst A.J."/>
            <person name="Sharrar A."/>
            <person name="Thomas B.C."/>
            <person name="Hess M."/>
            <person name="Tringe S.G."/>
            <person name="Banfield J.F."/>
        </authorList>
    </citation>
    <scope>NUCLEOTIDE SEQUENCE [LARGE SCALE GENOMIC DNA]</scope>
    <source>
        <strain evidence="10">JGI_Cruoil_03_44_89</strain>
    </source>
</reference>
<dbReference type="GO" id="GO:0046872">
    <property type="term" value="F:metal ion binding"/>
    <property type="evidence" value="ECO:0007669"/>
    <property type="project" value="UniProtKB-KW"/>
</dbReference>
<dbReference type="EMBL" id="NOZQ01000230">
    <property type="protein sequence ID" value="OYD13639.1"/>
    <property type="molecule type" value="Genomic_DNA"/>
</dbReference>
<keyword evidence="3 8" id="KW-0489">Methyltransferase</keyword>
<keyword evidence="5 8" id="KW-0808">Transferase</keyword>
<feature type="binding site" evidence="8">
    <location>
        <position position="206"/>
    </location>
    <ligand>
        <name>Zn(2+)</name>
        <dbReference type="ChEBI" id="CHEBI:29105"/>
    </ligand>
</feature>
<evidence type="ECO:0000256" key="3">
    <source>
        <dbReference type="ARBA" id="ARBA00022603"/>
    </source>
</evidence>
<comment type="pathway">
    <text evidence="2">One-carbon metabolism; tetrahydrofolate interconversion.</text>
</comment>
<name>A0A235BNM1_UNCW3</name>
<keyword evidence="6" id="KW-0274">FAD</keyword>
<dbReference type="InterPro" id="IPR036589">
    <property type="entry name" value="HCY_dom_sf"/>
</dbReference>
<dbReference type="UniPathway" id="UPA00193"/>
<dbReference type="Gene3D" id="3.20.20.220">
    <property type="match status" value="1"/>
</dbReference>
<keyword evidence="4" id="KW-0285">Flavoprotein</keyword>
<feature type="binding site" evidence="8">
    <location>
        <position position="272"/>
    </location>
    <ligand>
        <name>Zn(2+)</name>
        <dbReference type="ChEBI" id="CHEBI:29105"/>
    </ligand>
</feature>
<evidence type="ECO:0000313" key="10">
    <source>
        <dbReference type="EMBL" id="OYD13639.1"/>
    </source>
</evidence>
<comment type="cofactor">
    <cofactor evidence="1">
        <name>FAD</name>
        <dbReference type="ChEBI" id="CHEBI:57692"/>
    </cofactor>
</comment>
<dbReference type="PROSITE" id="PS50970">
    <property type="entry name" value="HCY"/>
    <property type="match status" value="1"/>
</dbReference>
<organism evidence="10 11">
    <name type="scientific">candidate division WOR-3 bacterium JGI_Cruoil_03_44_89</name>
    <dbReference type="NCBI Taxonomy" id="1973748"/>
    <lineage>
        <taxon>Bacteria</taxon>
        <taxon>Bacteria division WOR-3</taxon>
    </lineage>
</organism>
<dbReference type="SUPFAM" id="SSF51730">
    <property type="entry name" value="FAD-linked oxidoreductase"/>
    <property type="match status" value="1"/>
</dbReference>
<dbReference type="InterPro" id="IPR003171">
    <property type="entry name" value="Mehydrof_redctse-like"/>
</dbReference>
<protein>
    <submittedName>
        <fullName evidence="10">Bifunctional homocysteine S-methyltransferase/methylenetetrahydrofolate reductase</fullName>
    </submittedName>
</protein>
<comment type="caution">
    <text evidence="10">The sequence shown here is derived from an EMBL/GenBank/DDBJ whole genome shotgun (WGS) entry which is preliminary data.</text>
</comment>
<evidence type="ECO:0000256" key="7">
    <source>
        <dbReference type="ARBA" id="ARBA00023002"/>
    </source>
</evidence>
<dbReference type="Pfam" id="PF02219">
    <property type="entry name" value="MTHFR"/>
    <property type="match status" value="1"/>
</dbReference>
<dbReference type="PANTHER" id="PTHR45833:SF2">
    <property type="entry name" value="BIFUNCTIONAL HOMOCYSTEINE S-METHYLTRANSFERASE_5,10-METHYLENETETRAHYDROFOLATE REDUCTASE"/>
    <property type="match status" value="1"/>
</dbReference>
<dbReference type="SUPFAM" id="SSF82282">
    <property type="entry name" value="Homocysteine S-methyltransferase"/>
    <property type="match status" value="1"/>
</dbReference>
<keyword evidence="8" id="KW-0479">Metal-binding</keyword>
<feature type="domain" description="Hcy-binding" evidence="9">
    <location>
        <begin position="1"/>
        <end position="286"/>
    </location>
</feature>
<dbReference type="Pfam" id="PF02574">
    <property type="entry name" value="S-methyl_trans"/>
    <property type="match status" value="1"/>
</dbReference>
<dbReference type="Gene3D" id="3.20.20.330">
    <property type="entry name" value="Homocysteine-binding-like domain"/>
    <property type="match status" value="1"/>
</dbReference>
<evidence type="ECO:0000256" key="8">
    <source>
        <dbReference type="PROSITE-ProRule" id="PRU00333"/>
    </source>
</evidence>
<evidence type="ECO:0000259" key="9">
    <source>
        <dbReference type="PROSITE" id="PS50970"/>
    </source>
</evidence>
<evidence type="ECO:0000256" key="1">
    <source>
        <dbReference type="ARBA" id="ARBA00001974"/>
    </source>
</evidence>
<dbReference type="InterPro" id="IPR050554">
    <property type="entry name" value="Met_Synthase/Corrinoid"/>
</dbReference>